<feature type="binding site" evidence="8">
    <location>
        <position position="238"/>
    </location>
    <ligand>
        <name>Zn(2+)</name>
        <dbReference type="ChEBI" id="CHEBI:29105"/>
        <note>catalytic</note>
    </ligand>
</feature>
<evidence type="ECO:0000256" key="5">
    <source>
        <dbReference type="ARBA" id="ARBA00022833"/>
    </source>
</evidence>
<organism evidence="11 12">
    <name type="scientific">Oedothorax gibbosus</name>
    <dbReference type="NCBI Taxonomy" id="931172"/>
    <lineage>
        <taxon>Eukaryota</taxon>
        <taxon>Metazoa</taxon>
        <taxon>Ecdysozoa</taxon>
        <taxon>Arthropoda</taxon>
        <taxon>Chelicerata</taxon>
        <taxon>Arachnida</taxon>
        <taxon>Araneae</taxon>
        <taxon>Araneomorphae</taxon>
        <taxon>Entelegynae</taxon>
        <taxon>Araneoidea</taxon>
        <taxon>Linyphiidae</taxon>
        <taxon>Erigoninae</taxon>
        <taxon>Oedothorax</taxon>
    </lineage>
</organism>
<dbReference type="GO" id="GO:0006508">
    <property type="term" value="P:proteolysis"/>
    <property type="evidence" value="ECO:0007669"/>
    <property type="project" value="UniProtKB-KW"/>
</dbReference>
<keyword evidence="4 9" id="KW-0378">Hydrolase</keyword>
<keyword evidence="12" id="KW-1185">Reference proteome</keyword>
<evidence type="ECO:0000256" key="1">
    <source>
        <dbReference type="ARBA" id="ARBA00005860"/>
    </source>
</evidence>
<dbReference type="GO" id="GO:0007155">
    <property type="term" value="P:cell adhesion"/>
    <property type="evidence" value="ECO:0007669"/>
    <property type="project" value="InterPro"/>
</dbReference>
<evidence type="ECO:0000256" key="9">
    <source>
        <dbReference type="RuleBase" id="RU366077"/>
    </source>
</evidence>
<evidence type="ECO:0000256" key="8">
    <source>
        <dbReference type="PIRSR" id="PIRSR601577-2"/>
    </source>
</evidence>
<protein>
    <recommendedName>
        <fullName evidence="9">Leishmanolysin-like peptidase</fullName>
        <ecNumber evidence="9">3.4.24.-</ecNumber>
    </recommendedName>
</protein>
<dbReference type="GO" id="GO:0016020">
    <property type="term" value="C:membrane"/>
    <property type="evidence" value="ECO:0007669"/>
    <property type="project" value="InterPro"/>
</dbReference>
<evidence type="ECO:0000256" key="3">
    <source>
        <dbReference type="ARBA" id="ARBA00022723"/>
    </source>
</evidence>
<feature type="active site" evidence="7">
    <location>
        <position position="235"/>
    </location>
</feature>
<feature type="transmembrane region" description="Helical" evidence="10">
    <location>
        <begin position="611"/>
        <end position="634"/>
    </location>
</feature>
<keyword evidence="10" id="KW-1133">Transmembrane helix</keyword>
<feature type="binding site" evidence="8">
    <location>
        <position position="234"/>
    </location>
    <ligand>
        <name>Zn(2+)</name>
        <dbReference type="ChEBI" id="CHEBI:29105"/>
        <note>catalytic</note>
    </ligand>
</feature>
<name>A0AAV6TY48_9ARAC</name>
<evidence type="ECO:0000256" key="7">
    <source>
        <dbReference type="PIRSR" id="PIRSR601577-1"/>
    </source>
</evidence>
<comment type="similarity">
    <text evidence="1 9">Belongs to the peptidase M8 family.</text>
</comment>
<keyword evidence="3 8" id="KW-0479">Metal-binding</keyword>
<dbReference type="GO" id="GO:0005737">
    <property type="term" value="C:cytoplasm"/>
    <property type="evidence" value="ECO:0007669"/>
    <property type="project" value="TreeGrafter"/>
</dbReference>
<keyword evidence="5 8" id="KW-0862">Zinc</keyword>
<dbReference type="Gene3D" id="3.10.170.20">
    <property type="match status" value="1"/>
</dbReference>
<dbReference type="AlphaFoldDB" id="A0AAV6TY48"/>
<dbReference type="InterPro" id="IPR001577">
    <property type="entry name" value="Peptidase_M8"/>
</dbReference>
<dbReference type="GO" id="GO:0046872">
    <property type="term" value="F:metal ion binding"/>
    <property type="evidence" value="ECO:0007669"/>
    <property type="project" value="UniProtKB-KW"/>
</dbReference>
<keyword evidence="10" id="KW-0812">Transmembrane</keyword>
<dbReference type="EMBL" id="JAFNEN010000909">
    <property type="protein sequence ID" value="KAG8176210.1"/>
    <property type="molecule type" value="Genomic_DNA"/>
</dbReference>
<dbReference type="Proteomes" id="UP000827092">
    <property type="component" value="Unassembled WGS sequence"/>
</dbReference>
<comment type="cofactor">
    <cofactor evidence="8 9">
        <name>Zn(2+)</name>
        <dbReference type="ChEBI" id="CHEBI:29105"/>
    </cofactor>
    <text evidence="8 9">Binds 1 zinc ion per subunit.</text>
</comment>
<feature type="binding site" evidence="8">
    <location>
        <position position="319"/>
    </location>
    <ligand>
        <name>Zn(2+)</name>
        <dbReference type="ChEBI" id="CHEBI:29105"/>
        <note>catalytic</note>
    </ligand>
</feature>
<evidence type="ECO:0000256" key="2">
    <source>
        <dbReference type="ARBA" id="ARBA00022670"/>
    </source>
</evidence>
<keyword evidence="6 8" id="KW-0482">Metalloprotease</keyword>
<sequence length="650" mass="73656">MASDFLFSKYVFIFIVAFLDPAFAYTCIHQKVFPKDVPISENSPQKFPVKRQLFVPLQIHVHFGDLSQSMNESVRQHIDVAFKSVLKYLSETIEVRQSSIPFLLQRLNCARKWKSGINKDKCSRLKSGPEFCSTKLTDYIIPDVYLDKLEVYNYNDTVPQEVLKHGKGLQDENFILFVISKSTSWCGESDVQAYGSYCRLNNENRPVAGLLNLCPLKFSKKLLKASHYFNVIMHEVIHILGFSQHLFSKFKRCDSIASDCETPKKISHRDSNGIQRLFFPEVVKSMQVHFNCSEPDFGAPLEPYERKSGISEDNQYTSHWHPHLMYTSIMTPSLTEDSYVVIDNITLALLYSTGWYKVNFNKSQKFLFGKGSGCSFGLEKNCEHSLSSNNDSSCDILEYSIGKCDNVVPYPPCITHDTKEEDNGFKDAKKNSALNMHLVDYKTHCTSIQDENNETDPICIVSKCQSMKNVKSPICSNKKVAENTSNCSSALSVCSLGKCHCNYNSNKVVSIQMSFNHSSPTVFNECNSITSQNQGCSNPIRYISILSADRNESTELCIPFDSSEQDLDVIIKETLTLLKCSYMLFSEDKSMKKLDPKVTLLTDTSERIDSLFIIFTLFGVIVAVTIVVSVLRFITKRHEITESVALKDIS</sequence>
<dbReference type="EC" id="3.4.24.-" evidence="9"/>
<evidence type="ECO:0000313" key="12">
    <source>
        <dbReference type="Proteomes" id="UP000827092"/>
    </source>
</evidence>
<dbReference type="GO" id="GO:0004222">
    <property type="term" value="F:metalloendopeptidase activity"/>
    <property type="evidence" value="ECO:0007669"/>
    <property type="project" value="UniProtKB-UniRule"/>
</dbReference>
<dbReference type="PANTHER" id="PTHR10942">
    <property type="entry name" value="LEISHMANOLYSIN-LIKE PEPTIDASE"/>
    <property type="match status" value="1"/>
</dbReference>
<accession>A0AAV6TY48</accession>
<evidence type="ECO:0000256" key="10">
    <source>
        <dbReference type="SAM" id="Phobius"/>
    </source>
</evidence>
<evidence type="ECO:0000313" key="11">
    <source>
        <dbReference type="EMBL" id="KAG8176210.1"/>
    </source>
</evidence>
<gene>
    <name evidence="11" type="ORF">JTE90_012212</name>
</gene>
<evidence type="ECO:0000256" key="4">
    <source>
        <dbReference type="ARBA" id="ARBA00022801"/>
    </source>
</evidence>
<dbReference type="SUPFAM" id="SSF55486">
    <property type="entry name" value="Metalloproteases ('zincins'), catalytic domain"/>
    <property type="match status" value="1"/>
</dbReference>
<comment type="caution">
    <text evidence="11">The sequence shown here is derived from an EMBL/GenBank/DDBJ whole genome shotgun (WGS) entry which is preliminary data.</text>
</comment>
<evidence type="ECO:0000256" key="6">
    <source>
        <dbReference type="ARBA" id="ARBA00023049"/>
    </source>
</evidence>
<dbReference type="Pfam" id="PF01457">
    <property type="entry name" value="Peptidase_M8"/>
    <property type="match status" value="1"/>
</dbReference>
<dbReference type="Gene3D" id="3.90.132.10">
    <property type="entry name" value="Leishmanolysin , domain 2"/>
    <property type="match status" value="1"/>
</dbReference>
<keyword evidence="10" id="KW-0472">Membrane</keyword>
<keyword evidence="2 9" id="KW-0645">Protease</keyword>
<proteinExistence type="inferred from homology"/>
<reference evidence="11 12" key="1">
    <citation type="journal article" date="2022" name="Nat. Ecol. Evol.">
        <title>A masculinizing supergene underlies an exaggerated male reproductive morph in a spider.</title>
        <authorList>
            <person name="Hendrickx F."/>
            <person name="De Corte Z."/>
            <person name="Sonet G."/>
            <person name="Van Belleghem S.M."/>
            <person name="Kostlbacher S."/>
            <person name="Vangestel C."/>
        </authorList>
    </citation>
    <scope>NUCLEOTIDE SEQUENCE [LARGE SCALE GENOMIC DNA]</scope>
    <source>
        <strain evidence="11">W744_W776</strain>
    </source>
</reference>
<dbReference type="PANTHER" id="PTHR10942:SF6">
    <property type="entry name" value="CILIATED LEFT-RIGHT ORGANIZER METALLOPEPTIDASE"/>
    <property type="match status" value="1"/>
</dbReference>